<dbReference type="Pfam" id="PF13377">
    <property type="entry name" value="Peripla_BP_3"/>
    <property type="match status" value="1"/>
</dbReference>
<dbReference type="InterPro" id="IPR010982">
    <property type="entry name" value="Lambda_DNA-bd_dom_sf"/>
</dbReference>
<dbReference type="InterPro" id="IPR001387">
    <property type="entry name" value="Cro/C1-type_HTH"/>
</dbReference>
<dbReference type="InterPro" id="IPR000843">
    <property type="entry name" value="HTH_LacI"/>
</dbReference>
<protein>
    <submittedName>
        <fullName evidence="6">LacI family transcriptional regulator</fullName>
    </submittedName>
</protein>
<dbReference type="Proteomes" id="UP000606115">
    <property type="component" value="Unassembled WGS sequence"/>
</dbReference>
<gene>
    <name evidence="6" type="primary">cytR</name>
    <name evidence="6" type="ORF">GCM10007173_28430</name>
</gene>
<dbReference type="InterPro" id="IPR046335">
    <property type="entry name" value="LacI/GalR-like_sensor"/>
</dbReference>
<proteinExistence type="predicted"/>
<name>A0ABQ2DSL6_9MICC</name>
<evidence type="ECO:0000259" key="5">
    <source>
        <dbReference type="PROSITE" id="PS50943"/>
    </source>
</evidence>
<organism evidence="6 7">
    <name type="scientific">Glutamicibacter ardleyensis</name>
    <dbReference type="NCBI Taxonomy" id="225894"/>
    <lineage>
        <taxon>Bacteria</taxon>
        <taxon>Bacillati</taxon>
        <taxon>Actinomycetota</taxon>
        <taxon>Actinomycetes</taxon>
        <taxon>Micrococcales</taxon>
        <taxon>Micrococcaceae</taxon>
        <taxon>Glutamicibacter</taxon>
    </lineage>
</organism>
<evidence type="ECO:0000313" key="7">
    <source>
        <dbReference type="Proteomes" id="UP000606115"/>
    </source>
</evidence>
<dbReference type="CDD" id="cd01392">
    <property type="entry name" value="HTH_LacI"/>
    <property type="match status" value="1"/>
</dbReference>
<dbReference type="PROSITE" id="PS50943">
    <property type="entry name" value="HTH_CROC1"/>
    <property type="match status" value="1"/>
</dbReference>
<dbReference type="Gene3D" id="1.10.260.40">
    <property type="entry name" value="lambda repressor-like DNA-binding domains"/>
    <property type="match status" value="1"/>
</dbReference>
<dbReference type="PANTHER" id="PTHR30146">
    <property type="entry name" value="LACI-RELATED TRANSCRIPTIONAL REPRESSOR"/>
    <property type="match status" value="1"/>
</dbReference>
<dbReference type="EMBL" id="BMKX01000008">
    <property type="protein sequence ID" value="GGJ67950.1"/>
    <property type="molecule type" value="Genomic_DNA"/>
</dbReference>
<dbReference type="Gene3D" id="3.40.50.2300">
    <property type="match status" value="2"/>
</dbReference>
<dbReference type="InterPro" id="IPR028082">
    <property type="entry name" value="Peripla_BP_I"/>
</dbReference>
<dbReference type="CDD" id="cd06267">
    <property type="entry name" value="PBP1_LacI_sugar_binding-like"/>
    <property type="match status" value="1"/>
</dbReference>
<evidence type="ECO:0000256" key="3">
    <source>
        <dbReference type="ARBA" id="ARBA00023163"/>
    </source>
</evidence>
<keyword evidence="2" id="KW-0238">DNA-binding</keyword>
<dbReference type="PANTHER" id="PTHR30146:SF153">
    <property type="entry name" value="LACTOSE OPERON REPRESSOR"/>
    <property type="match status" value="1"/>
</dbReference>
<dbReference type="SUPFAM" id="SSF53822">
    <property type="entry name" value="Periplasmic binding protein-like I"/>
    <property type="match status" value="1"/>
</dbReference>
<evidence type="ECO:0000256" key="1">
    <source>
        <dbReference type="ARBA" id="ARBA00023015"/>
    </source>
</evidence>
<feature type="domain" description="HTH lacI-type" evidence="4">
    <location>
        <begin position="16"/>
        <end position="70"/>
    </location>
</feature>
<comment type="caution">
    <text evidence="6">The sequence shown here is derived from an EMBL/GenBank/DDBJ whole genome shotgun (WGS) entry which is preliminary data.</text>
</comment>
<dbReference type="Pfam" id="PF00356">
    <property type="entry name" value="LacI"/>
    <property type="match status" value="1"/>
</dbReference>
<dbReference type="SUPFAM" id="SSF47413">
    <property type="entry name" value="lambda repressor-like DNA-binding domains"/>
    <property type="match status" value="1"/>
</dbReference>
<reference evidence="7" key="1">
    <citation type="journal article" date="2019" name="Int. J. Syst. Evol. Microbiol.">
        <title>The Global Catalogue of Microorganisms (GCM) 10K type strain sequencing project: providing services to taxonomists for standard genome sequencing and annotation.</title>
        <authorList>
            <consortium name="The Broad Institute Genomics Platform"/>
            <consortium name="The Broad Institute Genome Sequencing Center for Infectious Disease"/>
            <person name="Wu L."/>
            <person name="Ma J."/>
        </authorList>
    </citation>
    <scope>NUCLEOTIDE SEQUENCE [LARGE SCALE GENOMIC DNA]</scope>
    <source>
        <strain evidence="7">CGMCC 1.3685</strain>
    </source>
</reference>
<dbReference type="SMART" id="SM00354">
    <property type="entry name" value="HTH_LACI"/>
    <property type="match status" value="1"/>
</dbReference>
<keyword evidence="1" id="KW-0805">Transcription regulation</keyword>
<dbReference type="PROSITE" id="PS50932">
    <property type="entry name" value="HTH_LACI_2"/>
    <property type="match status" value="1"/>
</dbReference>
<evidence type="ECO:0000256" key="2">
    <source>
        <dbReference type="ARBA" id="ARBA00023125"/>
    </source>
</evidence>
<feature type="domain" description="HTH cro/C1-type" evidence="5">
    <location>
        <begin position="17"/>
        <end position="60"/>
    </location>
</feature>
<keyword evidence="7" id="KW-1185">Reference proteome</keyword>
<evidence type="ECO:0000259" key="4">
    <source>
        <dbReference type="PROSITE" id="PS50932"/>
    </source>
</evidence>
<sequence length="349" mass="37604">MVATALDILRERVIVASIKDVAEAAGVSIATVSRALSGRGNVSATTLAAVRRAAHELDYVVSASASGLASGRTRNIGVLVPMINRWYYASVLEGISAALMREGYDTTLYQLSKEVDQREKVFSDFLLRQRVDAVIAVNVELGEAEMKALHALDKPLVGVGGPLPGAPTLFWDEEAVAALATEHLIALGHTRIAHIGGSQETDQDFHLPTRRRAGYERAMREASLTVDDRLYLGADFSMAQGYQAAKQLLGHPVNRPTAIFAASDEMAIGAMLAARDLGLQLPHDLSVIGIDNHELADMFGLTTIEQRPHQQGETAVAMLLRTIRGLEPAAGHPIEHRLIVRSSTTRPPA</sequence>
<keyword evidence="3" id="KW-0804">Transcription</keyword>
<accession>A0ABQ2DSL6</accession>
<dbReference type="PROSITE" id="PS00356">
    <property type="entry name" value="HTH_LACI_1"/>
    <property type="match status" value="1"/>
</dbReference>
<evidence type="ECO:0000313" key="6">
    <source>
        <dbReference type="EMBL" id="GGJ67950.1"/>
    </source>
</evidence>